<sequence>MQSAPGRKPNGRLKIKVEQATCDQCRLNKVQCLAPDSAQERCKQCEASGTTCTWVIGPRPSGRSPPSPSFVAYLENRVGELERKLRGILPGINLNRELETLAQRPLATPSQPAYTHLPSVTSSAQSSPASASTPFQHVPARDEPPVLNSAPELLKQVRQVSISPGSKHPSNLKNDVYWSATASTKAGEPRFHGMSSGEILLRDAKEIRREYLPSAGSGKILRRRPEFWEPPAPEKRCRDTELAPVELPPADLVDSLVELFFRYTNAFFPVFHRGIFDHELARGTHLDSDTTGRTFARVLLLVCAIASRWSSDPRVFTDGQTLSAGYEFFRRAGPVTWAVRAQPSLYDVHICILSALFLHGSSAHYSGWTVLGIGIRLAQDVGAHRKKEKVTIENELYKRAFWVLLVLDRMICGALGRPAAMQDLDSDLDPIIELDDEDWPIDGDPFYPLGKPSRLSYFNGVIGLSRILGRAIQTLYALDRTKRQMGLIGPEKDSELLADLQRHLEQWKKTVPHHLRLTTPMAPPGVFFDQATALWSMYHHINILIHREFITKQSKLAGACRRSARECINILDAQLHVEGSRPLYNTIQAAFSSGMILIFDVLAEEKASRDDQTDQRAFTAVEYSRSKKESDVERCRAVLERAESRWHIAGQWLDTLREFQQSRNNLAPAVEPEPAWEAPSSDIYEPYVGESNSGSVPGPGDTYPFSFSVGPPYGQSYDSGQVSGVAASVSTAVPISAIATPGMLAPSSTSPEAPSTVYPQGPYLPDPYYGVNTNIPFPAFVSQFSFAPNQGRDDEPGWGTQTPASQWQRHVYTPWHPGGMGQHPQ</sequence>
<organism evidence="7 8">
    <name type="scientific">Rhizoctonia solani</name>
    <dbReference type="NCBI Taxonomy" id="456999"/>
    <lineage>
        <taxon>Eukaryota</taxon>
        <taxon>Fungi</taxon>
        <taxon>Dikarya</taxon>
        <taxon>Basidiomycota</taxon>
        <taxon>Agaricomycotina</taxon>
        <taxon>Agaricomycetes</taxon>
        <taxon>Cantharellales</taxon>
        <taxon>Ceratobasidiaceae</taxon>
        <taxon>Rhizoctonia</taxon>
    </lineage>
</organism>
<proteinExistence type="predicted"/>
<comment type="subcellular location">
    <subcellularLocation>
        <location evidence="1">Nucleus</location>
    </subcellularLocation>
</comment>
<reference evidence="7" key="1">
    <citation type="submission" date="2021-01" db="EMBL/GenBank/DDBJ databases">
        <authorList>
            <person name="Kaushik A."/>
        </authorList>
    </citation>
    <scope>NUCLEOTIDE SEQUENCE</scope>
    <source>
        <strain evidence="7">AG3-1AP</strain>
    </source>
</reference>
<dbReference type="InterPro" id="IPR001138">
    <property type="entry name" value="Zn2Cys6_DnaBD"/>
</dbReference>
<feature type="region of interest" description="Disordered" evidence="5">
    <location>
        <begin position="790"/>
        <end position="825"/>
    </location>
</feature>
<evidence type="ECO:0000313" key="8">
    <source>
        <dbReference type="Proteomes" id="UP000663831"/>
    </source>
</evidence>
<evidence type="ECO:0000256" key="5">
    <source>
        <dbReference type="SAM" id="MobiDB-lite"/>
    </source>
</evidence>
<dbReference type="CDD" id="cd12148">
    <property type="entry name" value="fungal_TF_MHR"/>
    <property type="match status" value="1"/>
</dbReference>
<keyword evidence="4" id="KW-0539">Nucleus</keyword>
<dbReference type="EMBL" id="CAJMWV010002934">
    <property type="protein sequence ID" value="CAE6473174.1"/>
    <property type="molecule type" value="Genomic_DNA"/>
</dbReference>
<dbReference type="PROSITE" id="PS00463">
    <property type="entry name" value="ZN2_CY6_FUNGAL_1"/>
    <property type="match status" value="1"/>
</dbReference>
<evidence type="ECO:0000313" key="7">
    <source>
        <dbReference type="EMBL" id="CAE6473174.1"/>
    </source>
</evidence>
<comment type="caution">
    <text evidence="7">The sequence shown here is derived from an EMBL/GenBank/DDBJ whole genome shotgun (WGS) entry which is preliminary data.</text>
</comment>
<keyword evidence="3" id="KW-0238">DNA-binding</keyword>
<dbReference type="SUPFAM" id="SSF57701">
    <property type="entry name" value="Zn2/Cys6 DNA-binding domain"/>
    <property type="match status" value="1"/>
</dbReference>
<dbReference type="Proteomes" id="UP000663831">
    <property type="component" value="Unassembled WGS sequence"/>
</dbReference>
<name>A0A8H3GXF2_9AGAM</name>
<feature type="compositionally biased region" description="Low complexity" evidence="5">
    <location>
        <begin position="118"/>
        <end position="134"/>
    </location>
</feature>
<dbReference type="InterPro" id="IPR036864">
    <property type="entry name" value="Zn2-C6_fun-type_DNA-bd_sf"/>
</dbReference>
<dbReference type="Pfam" id="PF04082">
    <property type="entry name" value="Fungal_trans"/>
    <property type="match status" value="1"/>
</dbReference>
<feature type="region of interest" description="Disordered" evidence="5">
    <location>
        <begin position="109"/>
        <end position="141"/>
    </location>
</feature>
<dbReference type="PANTHER" id="PTHR46910">
    <property type="entry name" value="TRANSCRIPTION FACTOR PDR1"/>
    <property type="match status" value="1"/>
</dbReference>
<gene>
    <name evidence="7" type="ORF">RDB_LOCUS89127</name>
</gene>
<feature type="compositionally biased region" description="Polar residues" evidence="5">
    <location>
        <begin position="799"/>
        <end position="808"/>
    </location>
</feature>
<dbReference type="GO" id="GO:0005634">
    <property type="term" value="C:nucleus"/>
    <property type="evidence" value="ECO:0007669"/>
    <property type="project" value="UniProtKB-SubCell"/>
</dbReference>
<dbReference type="Gene3D" id="4.10.240.10">
    <property type="entry name" value="Zn(2)-C6 fungal-type DNA-binding domain"/>
    <property type="match status" value="1"/>
</dbReference>
<dbReference type="InterPro" id="IPR050987">
    <property type="entry name" value="AtrR-like"/>
</dbReference>
<protein>
    <recommendedName>
        <fullName evidence="6">Zn(2)-C6 fungal-type domain-containing protein</fullName>
    </recommendedName>
</protein>
<evidence type="ECO:0000256" key="2">
    <source>
        <dbReference type="ARBA" id="ARBA00022723"/>
    </source>
</evidence>
<dbReference type="GO" id="GO:0000981">
    <property type="term" value="F:DNA-binding transcription factor activity, RNA polymerase II-specific"/>
    <property type="evidence" value="ECO:0007669"/>
    <property type="project" value="InterPro"/>
</dbReference>
<dbReference type="SMART" id="SM00906">
    <property type="entry name" value="Fungal_trans"/>
    <property type="match status" value="1"/>
</dbReference>
<dbReference type="PANTHER" id="PTHR46910:SF3">
    <property type="entry name" value="HALOTOLERANCE PROTEIN 9-RELATED"/>
    <property type="match status" value="1"/>
</dbReference>
<accession>A0A8H3GXF2</accession>
<keyword evidence="2" id="KW-0479">Metal-binding</keyword>
<evidence type="ECO:0000256" key="3">
    <source>
        <dbReference type="ARBA" id="ARBA00023125"/>
    </source>
</evidence>
<evidence type="ECO:0000256" key="1">
    <source>
        <dbReference type="ARBA" id="ARBA00004123"/>
    </source>
</evidence>
<dbReference type="InterPro" id="IPR007219">
    <property type="entry name" value="XnlR_reg_dom"/>
</dbReference>
<dbReference type="GO" id="GO:0003677">
    <property type="term" value="F:DNA binding"/>
    <property type="evidence" value="ECO:0007669"/>
    <property type="project" value="UniProtKB-KW"/>
</dbReference>
<evidence type="ECO:0000259" key="6">
    <source>
        <dbReference type="PROSITE" id="PS00463"/>
    </source>
</evidence>
<evidence type="ECO:0000256" key="4">
    <source>
        <dbReference type="ARBA" id="ARBA00023242"/>
    </source>
</evidence>
<dbReference type="GO" id="GO:0006351">
    <property type="term" value="P:DNA-templated transcription"/>
    <property type="evidence" value="ECO:0007669"/>
    <property type="project" value="InterPro"/>
</dbReference>
<dbReference type="CDD" id="cd00067">
    <property type="entry name" value="GAL4"/>
    <property type="match status" value="1"/>
</dbReference>
<dbReference type="AlphaFoldDB" id="A0A8H3GXF2"/>
<feature type="domain" description="Zn(2)-C6 fungal-type" evidence="6">
    <location>
        <begin position="21"/>
        <end position="52"/>
    </location>
</feature>
<dbReference type="GO" id="GO:0008270">
    <property type="term" value="F:zinc ion binding"/>
    <property type="evidence" value="ECO:0007669"/>
    <property type="project" value="InterPro"/>
</dbReference>